<keyword evidence="1" id="KW-0479">Metal-binding</keyword>
<proteinExistence type="predicted"/>
<protein>
    <recommendedName>
        <fullName evidence="3">UvrA DNA-binding domain-containing protein</fullName>
    </recommendedName>
</protein>
<dbReference type="InterPro" id="IPR041552">
    <property type="entry name" value="UvrA_DNA-bd"/>
</dbReference>
<dbReference type="Proteomes" id="UP000243065">
    <property type="component" value="Unassembled WGS sequence"/>
</dbReference>
<evidence type="ECO:0000256" key="2">
    <source>
        <dbReference type="ARBA" id="ARBA00022833"/>
    </source>
</evidence>
<dbReference type="AlphaFoldDB" id="A0A656DBS8"/>
<name>A0A656DBS8_KRYT1</name>
<evidence type="ECO:0000313" key="5">
    <source>
        <dbReference type="Proteomes" id="UP000243065"/>
    </source>
</evidence>
<evidence type="ECO:0000256" key="1">
    <source>
        <dbReference type="ARBA" id="ARBA00022723"/>
    </source>
</evidence>
<evidence type="ECO:0000259" key="3">
    <source>
        <dbReference type="Pfam" id="PF17755"/>
    </source>
</evidence>
<dbReference type="Pfam" id="PF17755">
    <property type="entry name" value="UvrA_DNA-bind"/>
    <property type="match status" value="1"/>
</dbReference>
<dbReference type="EMBL" id="CZVU01000151">
    <property type="protein sequence ID" value="CUT05976.1"/>
    <property type="molecule type" value="Genomic_DNA"/>
</dbReference>
<dbReference type="Gene3D" id="1.10.8.280">
    <property type="entry name" value="ABC transporter ATPase domain-like"/>
    <property type="match status" value="1"/>
</dbReference>
<organism evidence="4 5">
    <name type="scientific">Kryptobacter tengchongensis</name>
    <dbReference type="NCBI Taxonomy" id="1643429"/>
    <lineage>
        <taxon>Bacteria</taxon>
        <taxon>Pseudomonadati</taxon>
        <taxon>Candidatus Kryptoniota</taxon>
        <taxon>Candidatus Kryptobacter</taxon>
    </lineage>
</organism>
<feature type="domain" description="UvrA DNA-binding" evidence="3">
    <location>
        <begin position="6"/>
        <end position="35"/>
    </location>
</feature>
<feature type="non-terminal residue" evidence="4">
    <location>
        <position position="1"/>
    </location>
</feature>
<dbReference type="GO" id="GO:0046872">
    <property type="term" value="F:metal ion binding"/>
    <property type="evidence" value="ECO:0007669"/>
    <property type="project" value="UniProtKB-KW"/>
</dbReference>
<accession>A0A656DBS8</accession>
<evidence type="ECO:0000313" key="4">
    <source>
        <dbReference type="EMBL" id="CUT05976.1"/>
    </source>
</evidence>
<sequence length="62" mass="7403">RAYGIDWDALVPDKTKSIKEGAIYPWRSEKFSWFQNDYWEGISICFLHNRGVNIGWKQTHRS</sequence>
<keyword evidence="2" id="KW-0862">Zinc</keyword>
<gene>
    <name evidence="4" type="ORF">JGI24_01808</name>
</gene>
<keyword evidence="5" id="KW-1185">Reference proteome</keyword>
<reference evidence="4 5" key="1">
    <citation type="submission" date="2015-11" db="EMBL/GenBank/DDBJ databases">
        <authorList>
            <person name="Varghese N."/>
        </authorList>
    </citation>
    <scope>NUCLEOTIDE SEQUENCE [LARGE SCALE GENOMIC DNA]</scope>
    <source>
        <strain evidence="4 5">JGI-24</strain>
    </source>
</reference>